<sequence>MFDHLKKELDRLSVPQQVSVPIESDSDGYWDRECPSPECLFQFKILYEDWKNIVRDEEVFCPSCRHAAPAKSWFTTAQVEAARKYAFGTVVNRVNSAIRADADASKRRQSRSSILRITLEAKGGQDAILLPIAAAEPMRLRASCENCSCRYSYIGAAYFCPSCGENSASHTFFQTLSSIRTAAGLRGTLASSIGADEAEVVTQSLIEKGMLDAVTSFQRLCEQLYAQCTGKHPRRNAFQSLDAGSELWESAVGLSYEQMTDSASLARLRVFYQQRHLLAHQQGIVDADYIERSGDHRYVVGQRILVREREVLEFVEIIEALGSSLLERTKS</sequence>
<dbReference type="AlphaFoldDB" id="A0A4R5U9P8"/>
<accession>A0A4R5U9P8</accession>
<proteinExistence type="predicted"/>
<evidence type="ECO:0000313" key="2">
    <source>
        <dbReference type="Proteomes" id="UP000295543"/>
    </source>
</evidence>
<protein>
    <submittedName>
        <fullName evidence="1">Uncharacterized protein</fullName>
    </submittedName>
</protein>
<dbReference type="Proteomes" id="UP000295543">
    <property type="component" value="Unassembled WGS sequence"/>
</dbReference>
<gene>
    <name evidence="1" type="ORF">E2F49_11635</name>
</gene>
<reference evidence="1 2" key="1">
    <citation type="submission" date="2019-03" db="EMBL/GenBank/DDBJ databases">
        <title>Luteimonas zhaokaii sp.nov., isolated from the rectal contents of Plateau pika in Yushu, Qinghai Province, China.</title>
        <authorList>
            <person name="Zhang G."/>
        </authorList>
    </citation>
    <scope>NUCLEOTIDE SEQUENCE [LARGE SCALE GENOMIC DNA]</scope>
    <source>
        <strain evidence="1 2">THG-MD21</strain>
    </source>
</reference>
<dbReference type="OrthoDB" id="244835at2"/>
<comment type="caution">
    <text evidence="1">The sequence shown here is derived from an EMBL/GenBank/DDBJ whole genome shotgun (WGS) entry which is preliminary data.</text>
</comment>
<organism evidence="1 2">
    <name type="scientific">Luteimonas terrae</name>
    <dbReference type="NCBI Taxonomy" id="1530191"/>
    <lineage>
        <taxon>Bacteria</taxon>
        <taxon>Pseudomonadati</taxon>
        <taxon>Pseudomonadota</taxon>
        <taxon>Gammaproteobacteria</taxon>
        <taxon>Lysobacterales</taxon>
        <taxon>Lysobacteraceae</taxon>
        <taxon>Luteimonas</taxon>
    </lineage>
</organism>
<evidence type="ECO:0000313" key="1">
    <source>
        <dbReference type="EMBL" id="TDK31088.1"/>
    </source>
</evidence>
<name>A0A4R5U9P8_9GAMM</name>
<dbReference type="EMBL" id="SMTG01000004">
    <property type="protein sequence ID" value="TDK31088.1"/>
    <property type="molecule type" value="Genomic_DNA"/>
</dbReference>
<keyword evidence="2" id="KW-1185">Reference proteome</keyword>